<evidence type="ECO:0000313" key="3">
    <source>
        <dbReference type="Proteomes" id="UP001652409"/>
    </source>
</evidence>
<evidence type="ECO:0000313" key="2">
    <source>
        <dbReference type="EMBL" id="MCU6764837.1"/>
    </source>
</evidence>
<keyword evidence="1" id="KW-0472">Membrane</keyword>
<comment type="caution">
    <text evidence="2">The sequence shown here is derived from an EMBL/GenBank/DDBJ whole genome shotgun (WGS) entry which is preliminary data.</text>
</comment>
<feature type="transmembrane region" description="Helical" evidence="1">
    <location>
        <begin position="85"/>
        <end position="105"/>
    </location>
</feature>
<dbReference type="EMBL" id="JAOQJL010000008">
    <property type="protein sequence ID" value="MCU6764837.1"/>
    <property type="molecule type" value="Genomic_DNA"/>
</dbReference>
<keyword evidence="3" id="KW-1185">Reference proteome</keyword>
<name>A0ABT2TTE4_9FIRM</name>
<protein>
    <submittedName>
        <fullName evidence="2">Sporulation protein YqfD</fullName>
    </submittedName>
</protein>
<keyword evidence="1" id="KW-1133">Transmembrane helix</keyword>
<organism evidence="2 3">
    <name type="scientific">Blautia ammoniilytica</name>
    <dbReference type="NCBI Taxonomy" id="2981782"/>
    <lineage>
        <taxon>Bacteria</taxon>
        <taxon>Bacillati</taxon>
        <taxon>Bacillota</taxon>
        <taxon>Clostridia</taxon>
        <taxon>Lachnospirales</taxon>
        <taxon>Lachnospiraceae</taxon>
        <taxon>Blautia</taxon>
    </lineage>
</organism>
<dbReference type="Pfam" id="PF06898">
    <property type="entry name" value="YqfD"/>
    <property type="match status" value="1"/>
</dbReference>
<dbReference type="InterPro" id="IPR010690">
    <property type="entry name" value="YqfD"/>
</dbReference>
<sequence length="398" mass="45979">MMNLWKGFVWIRICGGEQERFLNLCRAKGIILEKLFFTQGELWATVSTKDFFRLSHVRRKAKVHIHILKKQGMPFFFLRLKKRKAFFLGILLCISILIFFSGHIWNIHIEGNVKNSSGQILDFLAKQNVYHGMSIRQVDCSFLAGQIRKEFTNMIWVAVRREGTQLLISVKEGISKEEPEKEQIPYSLASGLDGEIVRMITRAGTPLVKTGDMCEKGQLLVQGQVELVNDSQEITGYDYVCADADIFVRHEISYYDQFSMKNKQAVYTGERKKGFFIKAGPFFWMWGTSQKQDSSRFTEEQKICLTENFVLPISYGFATDEKYRIQTRILTDKEARKKAVLHIQQFEKKLLKKDIEVMENKVKIKTDQENCTASGNLVVIEKTGIRVPVEKRGSNILK</sequence>
<evidence type="ECO:0000256" key="1">
    <source>
        <dbReference type="SAM" id="Phobius"/>
    </source>
</evidence>
<gene>
    <name evidence="2" type="ORF">OCV61_05340</name>
</gene>
<dbReference type="RefSeq" id="WP_158420926.1">
    <property type="nucleotide sequence ID" value="NZ_JAOQJL010000008.1"/>
</dbReference>
<proteinExistence type="predicted"/>
<reference evidence="2 3" key="1">
    <citation type="journal article" date="2021" name="ISME Commun">
        <title>Automated analysis of genomic sequences facilitates high-throughput and comprehensive description of bacteria.</title>
        <authorList>
            <person name="Hitch T.C.A."/>
        </authorList>
    </citation>
    <scope>NUCLEOTIDE SEQUENCE [LARGE SCALE GENOMIC DNA]</scope>
    <source>
        <strain evidence="2 3">Sanger_23</strain>
    </source>
</reference>
<accession>A0ABT2TTE4</accession>
<keyword evidence="1" id="KW-0812">Transmembrane</keyword>
<dbReference type="Proteomes" id="UP001652409">
    <property type="component" value="Unassembled WGS sequence"/>
</dbReference>